<protein>
    <submittedName>
        <fullName evidence="1">Uncharacterized protein</fullName>
    </submittedName>
</protein>
<dbReference type="EMBL" id="QQAH01000022">
    <property type="protein sequence ID" value="RDD80035.1"/>
    <property type="molecule type" value="Genomic_DNA"/>
</dbReference>
<reference evidence="1 2" key="1">
    <citation type="submission" date="2018-07" db="EMBL/GenBank/DDBJ databases">
        <title>Dyella tabacisoli L4-6T, whole genome shotgun sequence.</title>
        <authorList>
            <person name="Zhou X.-K."/>
            <person name="Li W.-J."/>
            <person name="Duan Y.-Q."/>
        </authorList>
    </citation>
    <scope>NUCLEOTIDE SEQUENCE [LARGE SCALE GENOMIC DNA]</scope>
    <source>
        <strain evidence="1 2">L4-6</strain>
    </source>
</reference>
<keyword evidence="2" id="KW-1185">Reference proteome</keyword>
<sequence>MKKGYWFRSRLFRVEPGEDDGVNPGMYGRQLALWLKEQLESHGQPVVDVISEDFGWCVRCQVSPFLLWIGCGDVTEVEPSKAMPTSSDPVWHCFPAAEASLIARLFKKHDMQPALSRLDVLLREILMAEPAIQLIEAS</sequence>
<name>A0A369UIU8_9GAMM</name>
<dbReference type="Proteomes" id="UP000253782">
    <property type="component" value="Unassembled WGS sequence"/>
</dbReference>
<evidence type="ECO:0000313" key="2">
    <source>
        <dbReference type="Proteomes" id="UP000253782"/>
    </source>
</evidence>
<accession>A0A369UIU8</accession>
<gene>
    <name evidence="1" type="ORF">DVJ77_19375</name>
</gene>
<organism evidence="1 2">
    <name type="scientific">Dyella tabacisoli</name>
    <dbReference type="NCBI Taxonomy" id="2282381"/>
    <lineage>
        <taxon>Bacteria</taxon>
        <taxon>Pseudomonadati</taxon>
        <taxon>Pseudomonadota</taxon>
        <taxon>Gammaproteobacteria</taxon>
        <taxon>Lysobacterales</taxon>
        <taxon>Rhodanobacteraceae</taxon>
        <taxon>Dyella</taxon>
    </lineage>
</organism>
<dbReference type="OrthoDB" id="1453393at2"/>
<evidence type="ECO:0000313" key="1">
    <source>
        <dbReference type="EMBL" id="RDD80035.1"/>
    </source>
</evidence>
<dbReference type="RefSeq" id="WP_114847182.1">
    <property type="nucleotide sequence ID" value="NZ_JBHSPE010000025.1"/>
</dbReference>
<dbReference type="AlphaFoldDB" id="A0A369UIU8"/>
<proteinExistence type="predicted"/>
<comment type="caution">
    <text evidence="1">The sequence shown here is derived from an EMBL/GenBank/DDBJ whole genome shotgun (WGS) entry which is preliminary data.</text>
</comment>